<evidence type="ECO:0000259" key="1">
    <source>
        <dbReference type="PROSITE" id="PS50943"/>
    </source>
</evidence>
<dbReference type="AlphaFoldDB" id="A0A3E2NB81"/>
<proteinExistence type="predicted"/>
<dbReference type="EMBL" id="QOHO01000043">
    <property type="protein sequence ID" value="RFZ78275.1"/>
    <property type="molecule type" value="Genomic_DNA"/>
</dbReference>
<gene>
    <name evidence="2" type="ORF">DS742_14270</name>
</gene>
<dbReference type="OrthoDB" id="2034592at2"/>
<organism evidence="2 3">
    <name type="scientific">Lacrimispora amygdalina</name>
    <dbReference type="NCBI Taxonomy" id="253257"/>
    <lineage>
        <taxon>Bacteria</taxon>
        <taxon>Bacillati</taxon>
        <taxon>Bacillota</taxon>
        <taxon>Clostridia</taxon>
        <taxon>Lachnospirales</taxon>
        <taxon>Lachnospiraceae</taxon>
        <taxon>Lacrimispora</taxon>
    </lineage>
</organism>
<dbReference type="Pfam" id="PF01381">
    <property type="entry name" value="HTH_3"/>
    <property type="match status" value="1"/>
</dbReference>
<comment type="caution">
    <text evidence="2">The sequence shown here is derived from an EMBL/GenBank/DDBJ whole genome shotgun (WGS) entry which is preliminary data.</text>
</comment>
<dbReference type="Proteomes" id="UP000260680">
    <property type="component" value="Unassembled WGS sequence"/>
</dbReference>
<dbReference type="GO" id="GO:0003677">
    <property type="term" value="F:DNA binding"/>
    <property type="evidence" value="ECO:0007669"/>
    <property type="project" value="InterPro"/>
</dbReference>
<evidence type="ECO:0000313" key="3">
    <source>
        <dbReference type="Proteomes" id="UP000260680"/>
    </source>
</evidence>
<dbReference type="SUPFAM" id="SSF47413">
    <property type="entry name" value="lambda repressor-like DNA-binding domains"/>
    <property type="match status" value="1"/>
</dbReference>
<dbReference type="SMART" id="SM00530">
    <property type="entry name" value="HTH_XRE"/>
    <property type="match status" value="1"/>
</dbReference>
<name>A0A3E2NB81_9FIRM</name>
<reference evidence="2 3" key="1">
    <citation type="submission" date="2018-07" db="EMBL/GenBank/DDBJ databases">
        <title>New species, Clostridium PI-S10-A1B.</title>
        <authorList>
            <person name="Krishna G."/>
            <person name="Summeta K."/>
            <person name="Shikha S."/>
            <person name="Prabhu P.B."/>
            <person name="Suresh K."/>
        </authorList>
    </citation>
    <scope>NUCLEOTIDE SEQUENCE [LARGE SCALE GENOMIC DNA]</scope>
    <source>
        <strain evidence="2 3">PI-S10-A1B</strain>
    </source>
</reference>
<sequence length="82" mass="9354">MNEESIDIGDRLSARLFEQVIEIRKEKGMTQRELAQLSGVNLSVITKMENGTSYPRLFTFLKILEGLDATLQMGTLEDKMME</sequence>
<dbReference type="InterPro" id="IPR001387">
    <property type="entry name" value="Cro/C1-type_HTH"/>
</dbReference>
<feature type="domain" description="HTH cro/C1-type" evidence="1">
    <location>
        <begin position="20"/>
        <end position="76"/>
    </location>
</feature>
<dbReference type="CDD" id="cd00093">
    <property type="entry name" value="HTH_XRE"/>
    <property type="match status" value="1"/>
</dbReference>
<accession>A0A3E2NB81</accession>
<dbReference type="InterPro" id="IPR010982">
    <property type="entry name" value="Lambda_DNA-bd_dom_sf"/>
</dbReference>
<dbReference type="Gene3D" id="1.10.260.40">
    <property type="entry name" value="lambda repressor-like DNA-binding domains"/>
    <property type="match status" value="1"/>
</dbReference>
<protein>
    <submittedName>
        <fullName evidence="2">XRE family transcriptional regulator</fullName>
    </submittedName>
</protein>
<dbReference type="PROSITE" id="PS50943">
    <property type="entry name" value="HTH_CROC1"/>
    <property type="match status" value="1"/>
</dbReference>
<dbReference type="RefSeq" id="WP_117417648.1">
    <property type="nucleotide sequence ID" value="NZ_QOHO01000043.1"/>
</dbReference>
<evidence type="ECO:0000313" key="2">
    <source>
        <dbReference type="EMBL" id="RFZ78275.1"/>
    </source>
</evidence>